<dbReference type="InterPro" id="IPR042278">
    <property type="entry name" value="Mfa-like_1_N"/>
</dbReference>
<dbReference type="EMBL" id="FNVS01000005">
    <property type="protein sequence ID" value="SEF71598.1"/>
    <property type="molecule type" value="Genomic_DNA"/>
</dbReference>
<dbReference type="PROSITE" id="PS51257">
    <property type="entry name" value="PROKAR_LIPOPROTEIN"/>
    <property type="match status" value="1"/>
</dbReference>
<name>A0A8G2F4J8_9BACT</name>
<dbReference type="CDD" id="cd13121">
    <property type="entry name" value="BF2867_like_C"/>
    <property type="match status" value="1"/>
</dbReference>
<comment type="caution">
    <text evidence="1">The sequence shown here is derived from an EMBL/GenBank/DDBJ whole genome shotgun (WGS) entry which is preliminary data.</text>
</comment>
<keyword evidence="2" id="KW-1185">Reference proteome</keyword>
<dbReference type="Gene3D" id="2.60.40.2620">
    <property type="entry name" value="Fimbrillin-like"/>
    <property type="match status" value="1"/>
</dbReference>
<dbReference type="CDD" id="cd13120">
    <property type="entry name" value="BF2867_like_N"/>
    <property type="match status" value="1"/>
</dbReference>
<dbReference type="Pfam" id="PF13149">
    <property type="entry name" value="Mfa_like_1"/>
    <property type="match status" value="1"/>
</dbReference>
<gene>
    <name evidence="1" type="ORF">SAMN05444001_105102</name>
</gene>
<dbReference type="InterPro" id="IPR025049">
    <property type="entry name" value="Mfa-like_1"/>
</dbReference>
<dbReference type="AlphaFoldDB" id="A0A8G2F4J8"/>
<protein>
    <submittedName>
        <fullName evidence="1">Fimbrillin-like</fullName>
    </submittedName>
</protein>
<dbReference type="Gene3D" id="2.60.40.2630">
    <property type="match status" value="1"/>
</dbReference>
<dbReference type="RefSeq" id="WP_103982863.1">
    <property type="nucleotide sequence ID" value="NZ_FNVS01000005.1"/>
</dbReference>
<evidence type="ECO:0000313" key="2">
    <source>
        <dbReference type="Proteomes" id="UP000236725"/>
    </source>
</evidence>
<sequence length="322" mass="36939">MNKLLLIVLLLTIITSCSDEYNLSSYAKGTHQKKLCITTKILSTKSITLTEQFSAGSTMGLYITSEKKEDLRTGNCKFKNVKALAINSTDKAIKWKLLPEVYLKDTEMLKIYAYHPYQNNHLATHIPIYISPVASLTKDYMYGKLAKGHKPVNIYCPYVLLSMRHALSLIEFQIKLNKNISGLQKLNAIQIGNKAGGNMLHNKGTLDVTTGNITYCNNSSNVSTILRTDHFIPLKHELYEKHKILVMPTDHPTINKGDIEILFIINEKSYKYLIPEQTQWKKGHKYLYEFLFNGKDIVLEKLTITNWHFKYNKDSLFPTNNR</sequence>
<organism evidence="1 2">
    <name type="scientific">Parabacteroides chinchillae</name>
    <dbReference type="NCBI Taxonomy" id="871327"/>
    <lineage>
        <taxon>Bacteria</taxon>
        <taxon>Pseudomonadati</taxon>
        <taxon>Bacteroidota</taxon>
        <taxon>Bacteroidia</taxon>
        <taxon>Bacteroidales</taxon>
        <taxon>Tannerellaceae</taxon>
        <taxon>Parabacteroides</taxon>
    </lineage>
</organism>
<proteinExistence type="predicted"/>
<evidence type="ECO:0000313" key="1">
    <source>
        <dbReference type="EMBL" id="SEF71598.1"/>
    </source>
</evidence>
<dbReference type="Proteomes" id="UP000236725">
    <property type="component" value="Unassembled WGS sequence"/>
</dbReference>
<reference evidence="1 2" key="1">
    <citation type="submission" date="2016-10" db="EMBL/GenBank/DDBJ databases">
        <authorList>
            <person name="Varghese N."/>
            <person name="Submissions S."/>
        </authorList>
    </citation>
    <scope>NUCLEOTIDE SEQUENCE [LARGE SCALE GENOMIC DNA]</scope>
    <source>
        <strain evidence="1 2">DSM 29073</strain>
    </source>
</reference>
<accession>A0A8G2F4J8</accession>